<dbReference type="InterPro" id="IPR030886">
    <property type="entry name" value="Lepto_lipo"/>
</dbReference>
<organism evidence="1 2">
    <name type="scientific">Leptospira fletcheri</name>
    <dbReference type="NCBI Taxonomy" id="2484981"/>
    <lineage>
        <taxon>Bacteria</taxon>
        <taxon>Pseudomonadati</taxon>
        <taxon>Spirochaetota</taxon>
        <taxon>Spirochaetia</taxon>
        <taxon>Leptospirales</taxon>
        <taxon>Leptospiraceae</taxon>
        <taxon>Leptospira</taxon>
    </lineage>
</organism>
<proteinExistence type="predicted"/>
<name>A0A4R9G4P8_9LEPT</name>
<accession>A0A4R9G4P8</accession>
<dbReference type="NCBIfam" id="TIGR04389">
    <property type="entry name" value="Lepto_lipo_1"/>
    <property type="match status" value="1"/>
</dbReference>
<keyword evidence="2" id="KW-1185">Reference proteome</keyword>
<sequence length="236" mass="26693">MKALCNFIFSGLLLIFFLLITCKDSKESLELKKKESVANAINSTYQLGGNGLAFLVDRETAIRLRDECLSGGVPKSNSKSCIEYMNYWGETCFDFRPKEGRAIAKFYKHPEIYKIEVTIINELEYTLIFKGKKASLSLNLLGDFPVKKGSGNEFYADPILTIPNDSRSSGSIGRMDLIYGGEGIRNIRHARFNTLEECEAQNLADEEKNKQIQRDSEEQIRILDKEGVKVGEPRKN</sequence>
<dbReference type="EMBL" id="RQET01000013">
    <property type="protein sequence ID" value="TGK06321.1"/>
    <property type="molecule type" value="Genomic_DNA"/>
</dbReference>
<keyword evidence="1" id="KW-0449">Lipoprotein</keyword>
<evidence type="ECO:0000313" key="2">
    <source>
        <dbReference type="Proteomes" id="UP000298458"/>
    </source>
</evidence>
<evidence type="ECO:0000313" key="1">
    <source>
        <dbReference type="EMBL" id="TGK06321.1"/>
    </source>
</evidence>
<reference evidence="1" key="1">
    <citation type="journal article" date="2019" name="PLoS Negl. Trop. Dis.">
        <title>Revisiting the worldwide diversity of Leptospira species in the environment.</title>
        <authorList>
            <person name="Vincent A.T."/>
            <person name="Schiettekatte O."/>
            <person name="Bourhy P."/>
            <person name="Veyrier F.J."/>
            <person name="Picardeau M."/>
        </authorList>
    </citation>
    <scope>NUCLEOTIDE SEQUENCE [LARGE SCALE GENOMIC DNA]</scope>
    <source>
        <strain evidence="1">SSW15</strain>
    </source>
</reference>
<dbReference type="OrthoDB" id="346206at2"/>
<gene>
    <name evidence="1" type="ORF">EHO60_14850</name>
</gene>
<comment type="caution">
    <text evidence="1">The sequence shown here is derived from an EMBL/GenBank/DDBJ whole genome shotgun (WGS) entry which is preliminary data.</text>
</comment>
<dbReference type="Proteomes" id="UP000298458">
    <property type="component" value="Unassembled WGS sequence"/>
</dbReference>
<dbReference type="AlphaFoldDB" id="A0A4R9G4P8"/>
<protein>
    <submittedName>
        <fullName evidence="1">Lipoprotein, tandem type</fullName>
    </submittedName>
</protein>
<dbReference type="RefSeq" id="WP_135769003.1">
    <property type="nucleotide sequence ID" value="NZ_RQET01000013.1"/>
</dbReference>